<gene>
    <name evidence="2" type="ORF">LR394_38275</name>
</gene>
<dbReference type="RefSeq" id="WP_231449613.1">
    <property type="nucleotide sequence ID" value="NZ_JAJOMB010000034.1"/>
</dbReference>
<dbReference type="AlphaFoldDB" id="A0A9X1NP91"/>
<keyword evidence="1" id="KW-0472">Membrane</keyword>
<evidence type="ECO:0008006" key="4">
    <source>
        <dbReference type="Google" id="ProtNLM"/>
    </source>
</evidence>
<keyword evidence="1" id="KW-0812">Transmembrane</keyword>
<feature type="transmembrane region" description="Helical" evidence="1">
    <location>
        <begin position="63"/>
        <end position="83"/>
    </location>
</feature>
<keyword evidence="3" id="KW-1185">Reference proteome</keyword>
<evidence type="ECO:0000313" key="3">
    <source>
        <dbReference type="Proteomes" id="UP001138997"/>
    </source>
</evidence>
<dbReference type="EMBL" id="JAJOMB010000034">
    <property type="protein sequence ID" value="MCD5316761.1"/>
    <property type="molecule type" value="Genomic_DNA"/>
</dbReference>
<comment type="caution">
    <text evidence="2">The sequence shown here is derived from an EMBL/GenBank/DDBJ whole genome shotgun (WGS) entry which is preliminary data.</text>
</comment>
<keyword evidence="1" id="KW-1133">Transmembrane helix</keyword>
<name>A0A9X1NP91_9ACTN</name>
<reference evidence="2" key="1">
    <citation type="submission" date="2021-11" db="EMBL/GenBank/DDBJ databases">
        <title>Streptomyces corallinus and Kineosporia corallina sp. nov., two new coral-derived marine actinobacteria.</title>
        <authorList>
            <person name="Buangrab K."/>
            <person name="Sutthacheep M."/>
            <person name="Yeemin T."/>
            <person name="Harunari E."/>
            <person name="Igarashi Y."/>
            <person name="Sripreechasak P."/>
            <person name="Kanchanasin P."/>
            <person name="Tanasupawat S."/>
            <person name="Phongsopitanun W."/>
        </authorList>
    </citation>
    <scope>NUCLEOTIDE SEQUENCE</scope>
    <source>
        <strain evidence="2">JCM 31032</strain>
    </source>
</reference>
<organism evidence="2 3">
    <name type="scientific">Kineosporia babensis</name>
    <dbReference type="NCBI Taxonomy" id="499548"/>
    <lineage>
        <taxon>Bacteria</taxon>
        <taxon>Bacillati</taxon>
        <taxon>Actinomycetota</taxon>
        <taxon>Actinomycetes</taxon>
        <taxon>Kineosporiales</taxon>
        <taxon>Kineosporiaceae</taxon>
        <taxon>Kineosporia</taxon>
    </lineage>
</organism>
<sequence length="94" mass="9456">MAVMNSVAAALIATTTNDGPSLNSNGVVEWGVKNIIPLVLLVIGIGIIASARKGRISDNANTLTNVMLGMGVIAGAAVLYGFAGQLTNLVFGDG</sequence>
<dbReference type="Proteomes" id="UP001138997">
    <property type="component" value="Unassembled WGS sequence"/>
</dbReference>
<proteinExistence type="predicted"/>
<evidence type="ECO:0000256" key="1">
    <source>
        <dbReference type="SAM" id="Phobius"/>
    </source>
</evidence>
<feature type="transmembrane region" description="Helical" evidence="1">
    <location>
        <begin position="34"/>
        <end position="51"/>
    </location>
</feature>
<evidence type="ECO:0000313" key="2">
    <source>
        <dbReference type="EMBL" id="MCD5316761.1"/>
    </source>
</evidence>
<protein>
    <recommendedName>
        <fullName evidence="4">TrbC/VIRB2 family protein</fullName>
    </recommendedName>
</protein>
<accession>A0A9X1NP91</accession>